<proteinExistence type="predicted"/>
<gene>
    <name evidence="1" type="ORF">CLV88_101185</name>
</gene>
<comment type="caution">
    <text evidence="1">The sequence shown here is derived from an EMBL/GenBank/DDBJ whole genome shotgun (WGS) entry which is preliminary data.</text>
</comment>
<evidence type="ECO:0000313" key="1">
    <source>
        <dbReference type="EMBL" id="PSL21761.1"/>
    </source>
</evidence>
<dbReference type="RefSeq" id="WP_106606487.1">
    <property type="nucleotide sequence ID" value="NZ_PYGJ01000001.1"/>
</dbReference>
<dbReference type="EMBL" id="PYGJ01000001">
    <property type="protein sequence ID" value="PSL21761.1"/>
    <property type="molecule type" value="Genomic_DNA"/>
</dbReference>
<name>A0A2P8FJ69_9RHOB</name>
<dbReference type="AlphaFoldDB" id="A0A2P8FJ69"/>
<sequence length="104" mass="11344">MESGQKMNSQRSVIGALGFVLGMTFIASGPVAANEIEWKCGYISKASDNYTYRNVRVRGYPDKLDCQRELGGHIRNLVLTVGFVGETSDAEVRTTVAEIANGQK</sequence>
<protein>
    <submittedName>
        <fullName evidence="1">Uncharacterized protein</fullName>
    </submittedName>
</protein>
<accession>A0A2P8FJ69</accession>
<keyword evidence="2" id="KW-1185">Reference proteome</keyword>
<reference evidence="1 2" key="1">
    <citation type="submission" date="2018-03" db="EMBL/GenBank/DDBJ databases">
        <title>Genomic Encyclopedia of Archaeal and Bacterial Type Strains, Phase II (KMG-II): from individual species to whole genera.</title>
        <authorList>
            <person name="Goeker M."/>
        </authorList>
    </citation>
    <scope>NUCLEOTIDE SEQUENCE [LARGE SCALE GENOMIC DNA]</scope>
    <source>
        <strain evidence="1 2">DSM 100673</strain>
    </source>
</reference>
<dbReference type="Proteomes" id="UP000240418">
    <property type="component" value="Unassembled WGS sequence"/>
</dbReference>
<organism evidence="1 2">
    <name type="scientific">Shimia abyssi</name>
    <dbReference type="NCBI Taxonomy" id="1662395"/>
    <lineage>
        <taxon>Bacteria</taxon>
        <taxon>Pseudomonadati</taxon>
        <taxon>Pseudomonadota</taxon>
        <taxon>Alphaproteobacteria</taxon>
        <taxon>Rhodobacterales</taxon>
        <taxon>Roseobacteraceae</taxon>
    </lineage>
</organism>
<evidence type="ECO:0000313" key="2">
    <source>
        <dbReference type="Proteomes" id="UP000240418"/>
    </source>
</evidence>